<organism evidence="1 2">
    <name type="scientific">Meloidogyne enterolobii</name>
    <name type="common">Root-knot nematode worm</name>
    <name type="synonym">Meloidogyne mayaguensis</name>
    <dbReference type="NCBI Taxonomy" id="390850"/>
    <lineage>
        <taxon>Eukaryota</taxon>
        <taxon>Metazoa</taxon>
        <taxon>Ecdysozoa</taxon>
        <taxon>Nematoda</taxon>
        <taxon>Chromadorea</taxon>
        <taxon>Rhabditida</taxon>
        <taxon>Tylenchina</taxon>
        <taxon>Tylenchomorpha</taxon>
        <taxon>Tylenchoidea</taxon>
        <taxon>Meloidogynidae</taxon>
        <taxon>Meloidogyninae</taxon>
        <taxon>Meloidogyne</taxon>
    </lineage>
</organism>
<name>A0ACB1A3V6_MELEN</name>
<evidence type="ECO:0000313" key="1">
    <source>
        <dbReference type="EMBL" id="CAK5086121.1"/>
    </source>
</evidence>
<protein>
    <submittedName>
        <fullName evidence="1">Uncharacterized protein</fullName>
    </submittedName>
</protein>
<evidence type="ECO:0000313" key="2">
    <source>
        <dbReference type="Proteomes" id="UP001497535"/>
    </source>
</evidence>
<dbReference type="Proteomes" id="UP001497535">
    <property type="component" value="Unassembled WGS sequence"/>
</dbReference>
<accession>A0ACB1A3V6</accession>
<gene>
    <name evidence="1" type="ORF">MENTE1834_LOCUS33611</name>
</gene>
<sequence length="86" mass="10099">MTRDYLKQPDHIFLNFYFKLTLLPFTSQICFFESIIALSSSPSLFYLKALFSLYEFSPTNPSHFLFTLVQIGLILLDLINLYVFCK</sequence>
<keyword evidence="2" id="KW-1185">Reference proteome</keyword>
<proteinExistence type="predicted"/>
<comment type="caution">
    <text evidence="1">The sequence shown here is derived from an EMBL/GenBank/DDBJ whole genome shotgun (WGS) entry which is preliminary data.</text>
</comment>
<dbReference type="EMBL" id="CAVMJV010000059">
    <property type="protein sequence ID" value="CAK5086121.1"/>
    <property type="molecule type" value="Genomic_DNA"/>
</dbReference>
<reference evidence="1" key="1">
    <citation type="submission" date="2023-11" db="EMBL/GenBank/DDBJ databases">
        <authorList>
            <person name="Poullet M."/>
        </authorList>
    </citation>
    <scope>NUCLEOTIDE SEQUENCE</scope>
    <source>
        <strain evidence="1">E1834</strain>
    </source>
</reference>